<dbReference type="PANTHER" id="PTHR36933">
    <property type="entry name" value="SLL0788 PROTEIN"/>
    <property type="match status" value="1"/>
</dbReference>
<feature type="compositionally biased region" description="Polar residues" evidence="1">
    <location>
        <begin position="193"/>
        <end position="204"/>
    </location>
</feature>
<dbReference type="RefSeq" id="WP_376809473.1">
    <property type="nucleotide sequence ID" value="NZ_JBHTAC010000043.1"/>
</dbReference>
<feature type="signal peptide" evidence="2">
    <location>
        <begin position="1"/>
        <end position="22"/>
    </location>
</feature>
<proteinExistence type="predicted"/>
<dbReference type="PROSITE" id="PS51257">
    <property type="entry name" value="PROKAR_LIPOPROTEIN"/>
    <property type="match status" value="1"/>
</dbReference>
<organism evidence="4 5">
    <name type="scientific">Catellatospora aurea</name>
    <dbReference type="NCBI Taxonomy" id="1337874"/>
    <lineage>
        <taxon>Bacteria</taxon>
        <taxon>Bacillati</taxon>
        <taxon>Actinomycetota</taxon>
        <taxon>Actinomycetes</taxon>
        <taxon>Micromonosporales</taxon>
        <taxon>Micromonosporaceae</taxon>
        <taxon>Catellatospora</taxon>
    </lineage>
</organism>
<keyword evidence="5" id="KW-1185">Reference proteome</keyword>
<evidence type="ECO:0000256" key="2">
    <source>
        <dbReference type="SAM" id="SignalP"/>
    </source>
</evidence>
<protein>
    <submittedName>
        <fullName evidence="4">DUF305 domain-containing protein</fullName>
    </submittedName>
</protein>
<accession>A0ABW2H327</accession>
<keyword evidence="2" id="KW-0732">Signal</keyword>
<evidence type="ECO:0000313" key="4">
    <source>
        <dbReference type="EMBL" id="MFC7246676.1"/>
    </source>
</evidence>
<feature type="domain" description="DUF305" evidence="3">
    <location>
        <begin position="53"/>
        <end position="206"/>
    </location>
</feature>
<dbReference type="PANTHER" id="PTHR36933:SF1">
    <property type="entry name" value="SLL0788 PROTEIN"/>
    <property type="match status" value="1"/>
</dbReference>
<dbReference type="Gene3D" id="1.20.1260.10">
    <property type="match status" value="1"/>
</dbReference>
<sequence length="215" mass="22001">MNTRTRSLALLAAMTVAGGALVGGCGTTTPATPAAPAVVAAQPSASAQYNNTDVQFAQQAIALRQQARWLAQQAVEGAQSVGLKQYATEVESASQPQIDQLTAWLTQHNLPVPSAAPGGMASMPAMASAAPNAMPSMPAMPDAAALKGLSPEQFQAKIVELFSTNHEGLLGSITAELANGVDPTVKGIADQLKSTTTSEQQQLKALTGPTPTPSR</sequence>
<dbReference type="Proteomes" id="UP001596392">
    <property type="component" value="Unassembled WGS sequence"/>
</dbReference>
<evidence type="ECO:0000313" key="5">
    <source>
        <dbReference type="Proteomes" id="UP001596392"/>
    </source>
</evidence>
<dbReference type="EMBL" id="JBHTAC010000043">
    <property type="protein sequence ID" value="MFC7246676.1"/>
    <property type="molecule type" value="Genomic_DNA"/>
</dbReference>
<dbReference type="InterPro" id="IPR012347">
    <property type="entry name" value="Ferritin-like"/>
</dbReference>
<dbReference type="Pfam" id="PF03713">
    <property type="entry name" value="DUF305"/>
    <property type="match status" value="1"/>
</dbReference>
<dbReference type="InterPro" id="IPR005183">
    <property type="entry name" value="DUF305_CopM-like"/>
</dbReference>
<name>A0ABW2H327_9ACTN</name>
<feature type="chain" id="PRO_5046793086" evidence="2">
    <location>
        <begin position="23"/>
        <end position="215"/>
    </location>
</feature>
<evidence type="ECO:0000259" key="3">
    <source>
        <dbReference type="Pfam" id="PF03713"/>
    </source>
</evidence>
<comment type="caution">
    <text evidence="4">The sequence shown here is derived from an EMBL/GenBank/DDBJ whole genome shotgun (WGS) entry which is preliminary data.</text>
</comment>
<gene>
    <name evidence="4" type="ORF">ACFQO7_29700</name>
</gene>
<reference evidence="5" key="1">
    <citation type="journal article" date="2019" name="Int. J. Syst. Evol. Microbiol.">
        <title>The Global Catalogue of Microorganisms (GCM) 10K type strain sequencing project: providing services to taxonomists for standard genome sequencing and annotation.</title>
        <authorList>
            <consortium name="The Broad Institute Genomics Platform"/>
            <consortium name="The Broad Institute Genome Sequencing Center for Infectious Disease"/>
            <person name="Wu L."/>
            <person name="Ma J."/>
        </authorList>
    </citation>
    <scope>NUCLEOTIDE SEQUENCE [LARGE SCALE GENOMIC DNA]</scope>
    <source>
        <strain evidence="5">CGMCC 1.9106</strain>
    </source>
</reference>
<feature type="region of interest" description="Disordered" evidence="1">
    <location>
        <begin position="193"/>
        <end position="215"/>
    </location>
</feature>
<evidence type="ECO:0000256" key="1">
    <source>
        <dbReference type="SAM" id="MobiDB-lite"/>
    </source>
</evidence>